<sequence length="418" mass="46482">MARLLVLGLLALLGGCQLLELDRQYASAQRELLLIPGTLQGSEQALVALLDPQARLLAYRIVQPGGLFYFSMPAGDYQLLAFSDRNGNLRLDADEPHHWLPQARTAPFRVQPNAEQRSQLGQLNLLQPELASHSRATPPALDLSQAYRELPRLQHNYLQVVDFDDPRFSPQRVSQGAWQPLDFLSEVGYGLYLLEPWDADKEPIVLVHGINSGPPVWRELAEHIDRERFQLVLFHYPSGLPLNHSAYLLGEALRDVQLRHRPQRFHVFAHSMGGLVARRAVQLLSAGGGTDRQCLFLTLATPWDGHPSAADGIARAPVVAPVWRDLAPGSQYLQSLFATPLPAHISQWLLVSYSGNSRLLEQPNDGVVPLASELRAAAQDEAQRLFLLAEDHTSILASPRSQELIRRALSELPDSGCR</sequence>
<keyword evidence="3" id="KW-1185">Reference proteome</keyword>
<dbReference type="AlphaFoldDB" id="A0A6M8FLJ4"/>
<dbReference type="RefSeq" id="WP_173210192.1">
    <property type="nucleotide sequence ID" value="NZ_CP053697.2"/>
</dbReference>
<dbReference type="PROSITE" id="PS51257">
    <property type="entry name" value="PROKAR_LIPOPROTEIN"/>
    <property type="match status" value="1"/>
</dbReference>
<keyword evidence="2" id="KW-0378">Hydrolase</keyword>
<reference evidence="2" key="1">
    <citation type="submission" date="2020-07" db="EMBL/GenBank/DDBJ databases">
        <title>Nitrate ammonifying Pseudomonas campi sp. nov. isolated from German agricultural grassland.</title>
        <authorList>
            <person name="Timsy T."/>
            <person name="Ulrich A."/>
            <person name="Spanner T."/>
            <person name="Foesel B."/>
            <person name="Kolb S."/>
            <person name="Horn M.A."/>
            <person name="Behrendt U."/>
        </authorList>
    </citation>
    <scope>NUCLEOTIDE SEQUENCE</scope>
    <source>
        <strain evidence="2">S1-A32-2</strain>
    </source>
</reference>
<accession>A0A6M8FLJ4</accession>
<name>A0A6M8FLJ4_9GAMM</name>
<protein>
    <submittedName>
        <fullName evidence="2">Alpha/beta fold hydrolase</fullName>
    </submittedName>
</protein>
<organism evidence="2 3">
    <name type="scientific">Aquipseudomonas campi</name>
    <dbReference type="NCBI Taxonomy" id="2731681"/>
    <lineage>
        <taxon>Bacteria</taxon>
        <taxon>Pseudomonadati</taxon>
        <taxon>Pseudomonadota</taxon>
        <taxon>Gammaproteobacteria</taxon>
        <taxon>Pseudomonadales</taxon>
        <taxon>Pseudomonadaceae</taxon>
        <taxon>Aquipseudomonas</taxon>
    </lineage>
</organism>
<dbReference type="Pfam" id="PF00561">
    <property type="entry name" value="Abhydrolase_1"/>
    <property type="match status" value="1"/>
</dbReference>
<dbReference type="KEGG" id="pcam:HNE05_16435"/>
<evidence type="ECO:0000313" key="3">
    <source>
        <dbReference type="Proteomes" id="UP000501379"/>
    </source>
</evidence>
<dbReference type="PANTHER" id="PTHR37946">
    <property type="entry name" value="SLL1969 PROTEIN"/>
    <property type="match status" value="1"/>
</dbReference>
<dbReference type="GO" id="GO:0016787">
    <property type="term" value="F:hydrolase activity"/>
    <property type="evidence" value="ECO:0007669"/>
    <property type="project" value="UniProtKB-KW"/>
</dbReference>
<feature type="domain" description="AB hydrolase-1" evidence="1">
    <location>
        <begin position="203"/>
        <end position="283"/>
    </location>
</feature>
<dbReference type="EMBL" id="CP053697">
    <property type="protein sequence ID" value="QKE64870.1"/>
    <property type="molecule type" value="Genomic_DNA"/>
</dbReference>
<dbReference type="SUPFAM" id="SSF53474">
    <property type="entry name" value="alpha/beta-Hydrolases"/>
    <property type="match status" value="1"/>
</dbReference>
<evidence type="ECO:0000259" key="1">
    <source>
        <dbReference type="Pfam" id="PF00561"/>
    </source>
</evidence>
<proteinExistence type="predicted"/>
<dbReference type="InterPro" id="IPR029058">
    <property type="entry name" value="AB_hydrolase_fold"/>
</dbReference>
<evidence type="ECO:0000313" key="2">
    <source>
        <dbReference type="EMBL" id="QKE64870.1"/>
    </source>
</evidence>
<gene>
    <name evidence="2" type="ORF">HNE05_16435</name>
</gene>
<dbReference type="PANTHER" id="PTHR37946:SF1">
    <property type="entry name" value="SLL1969 PROTEIN"/>
    <property type="match status" value="1"/>
</dbReference>
<dbReference type="Gene3D" id="3.40.50.1820">
    <property type="entry name" value="alpha/beta hydrolase"/>
    <property type="match status" value="1"/>
</dbReference>
<dbReference type="Proteomes" id="UP000501379">
    <property type="component" value="Chromosome"/>
</dbReference>
<dbReference type="InterPro" id="IPR000073">
    <property type="entry name" value="AB_hydrolase_1"/>
</dbReference>